<dbReference type="AlphaFoldDB" id="A0A9N9MYI2"/>
<organism evidence="3 4">
    <name type="scientific">Ceutorhynchus assimilis</name>
    <name type="common">cabbage seed weevil</name>
    <dbReference type="NCBI Taxonomy" id="467358"/>
    <lineage>
        <taxon>Eukaryota</taxon>
        <taxon>Metazoa</taxon>
        <taxon>Ecdysozoa</taxon>
        <taxon>Arthropoda</taxon>
        <taxon>Hexapoda</taxon>
        <taxon>Insecta</taxon>
        <taxon>Pterygota</taxon>
        <taxon>Neoptera</taxon>
        <taxon>Endopterygota</taxon>
        <taxon>Coleoptera</taxon>
        <taxon>Polyphaga</taxon>
        <taxon>Cucujiformia</taxon>
        <taxon>Curculionidae</taxon>
        <taxon>Ceutorhynchinae</taxon>
        <taxon>Ceutorhynchus</taxon>
    </lineage>
</organism>
<protein>
    <submittedName>
        <fullName evidence="3">Uncharacterized protein</fullName>
    </submittedName>
</protein>
<feature type="coiled-coil region" evidence="1">
    <location>
        <begin position="126"/>
        <end position="160"/>
    </location>
</feature>
<dbReference type="OrthoDB" id="7405964at2759"/>
<keyword evidence="1" id="KW-0175">Coiled coil</keyword>
<feature type="coiled-coil region" evidence="1">
    <location>
        <begin position="52"/>
        <end position="79"/>
    </location>
</feature>
<dbReference type="EMBL" id="OU892284">
    <property type="protein sequence ID" value="CAG9772554.1"/>
    <property type="molecule type" value="Genomic_DNA"/>
</dbReference>
<accession>A0A9N9MYI2</accession>
<evidence type="ECO:0000313" key="4">
    <source>
        <dbReference type="Proteomes" id="UP001152799"/>
    </source>
</evidence>
<sequence length="314" mass="36332">MLQVDTQINAWNKSKKDKKLKLQLKNIASIIRALEIDFFESQKNDRLLLMAVRRKTTENSSLQVQLEESRKENQQISDMVQLKNEGGELSRDCSNLGSSISTISLIHLQYKYEELVSYNRGLLKILETKSADAKKYIKENQELQDQIQKLTIESGSCEDKVAFLQRKLSDYKKRKHDKISKLKAERQTLALVHRRLVALLHRQCMEKNDFIKSLLKTTTRSEKGLLLQEIRKNNMLAYENFQLQQELQYLRSLFNLSRVNSKGTMVEFKHSMETVHSKESTQSKQSASTESVRSSNKFLKKLQDSKKSGGGAKI</sequence>
<evidence type="ECO:0000313" key="3">
    <source>
        <dbReference type="EMBL" id="CAG9772554.1"/>
    </source>
</evidence>
<reference evidence="3" key="1">
    <citation type="submission" date="2022-01" db="EMBL/GenBank/DDBJ databases">
        <authorList>
            <person name="King R."/>
        </authorList>
    </citation>
    <scope>NUCLEOTIDE SEQUENCE</scope>
</reference>
<name>A0A9N9MYI2_9CUCU</name>
<dbReference type="Proteomes" id="UP001152799">
    <property type="component" value="Chromosome 8"/>
</dbReference>
<gene>
    <name evidence="3" type="ORF">CEUTPL_LOCUS12960</name>
</gene>
<keyword evidence="4" id="KW-1185">Reference proteome</keyword>
<feature type="compositionally biased region" description="Polar residues" evidence="2">
    <location>
        <begin position="282"/>
        <end position="297"/>
    </location>
</feature>
<evidence type="ECO:0000256" key="2">
    <source>
        <dbReference type="SAM" id="MobiDB-lite"/>
    </source>
</evidence>
<evidence type="ECO:0000256" key="1">
    <source>
        <dbReference type="SAM" id="Coils"/>
    </source>
</evidence>
<proteinExistence type="predicted"/>
<feature type="region of interest" description="Disordered" evidence="2">
    <location>
        <begin position="273"/>
        <end position="314"/>
    </location>
</feature>